<gene>
    <name evidence="2" type="ORF">J2W84_003846</name>
</gene>
<protein>
    <submittedName>
        <fullName evidence="2">Uncharacterized protein YbjT (DUF2867 family)</fullName>
    </submittedName>
</protein>
<evidence type="ECO:0000313" key="2">
    <source>
        <dbReference type="EMBL" id="MDR6806798.1"/>
    </source>
</evidence>
<evidence type="ECO:0000259" key="1">
    <source>
        <dbReference type="Pfam" id="PF13460"/>
    </source>
</evidence>
<dbReference type="InterPro" id="IPR016040">
    <property type="entry name" value="NAD(P)-bd_dom"/>
</dbReference>
<dbReference type="EMBL" id="JAVDTI010000003">
    <property type="protein sequence ID" value="MDR6806798.1"/>
    <property type="molecule type" value="Genomic_DNA"/>
</dbReference>
<organism evidence="2 3">
    <name type="scientific">Dyadobacter fermentans</name>
    <dbReference type="NCBI Taxonomy" id="94254"/>
    <lineage>
        <taxon>Bacteria</taxon>
        <taxon>Pseudomonadati</taxon>
        <taxon>Bacteroidota</taxon>
        <taxon>Cytophagia</taxon>
        <taxon>Cytophagales</taxon>
        <taxon>Spirosomataceae</taxon>
        <taxon>Dyadobacter</taxon>
    </lineage>
</organism>
<comment type="caution">
    <text evidence="2">The sequence shown here is derived from an EMBL/GenBank/DDBJ whole genome shotgun (WGS) entry which is preliminary data.</text>
</comment>
<dbReference type="SUPFAM" id="SSF51735">
    <property type="entry name" value="NAD(P)-binding Rossmann-fold domains"/>
    <property type="match status" value="1"/>
</dbReference>
<dbReference type="Proteomes" id="UP001264980">
    <property type="component" value="Unassembled WGS sequence"/>
</dbReference>
<reference evidence="2 3" key="1">
    <citation type="submission" date="2023-07" db="EMBL/GenBank/DDBJ databases">
        <title>Sorghum-associated microbial communities from plants grown in Nebraska, USA.</title>
        <authorList>
            <person name="Schachtman D."/>
        </authorList>
    </citation>
    <scope>NUCLEOTIDE SEQUENCE [LARGE SCALE GENOMIC DNA]</scope>
    <source>
        <strain evidence="2 3">BE57</strain>
    </source>
</reference>
<dbReference type="RefSeq" id="WP_309986159.1">
    <property type="nucleotide sequence ID" value="NZ_JAVDTI010000003.1"/>
</dbReference>
<proteinExistence type="predicted"/>
<dbReference type="Gene3D" id="3.40.50.720">
    <property type="entry name" value="NAD(P)-binding Rossmann-like Domain"/>
    <property type="match status" value="1"/>
</dbReference>
<keyword evidence="3" id="KW-1185">Reference proteome</keyword>
<name>A0ABU1R093_9BACT</name>
<sequence>MKALIIGATGATGKDLVNTLLRDPDYAGVVIFVRRTSGIHHPKLTEVLTDFDKMDPIEGQINGDVWFSCLGTTLKAAGSKEKQWHIDYEIPLEFARIARRNGVGQMVLLSSYGASPHSKVFYSKMKGELEEKMKGLGFEKLIIFKPGLLLRKDTDRLGEKISASVIGFLNRLGIIRKFRPMPTEILAEKLAKVPKVCANGVHVMELDGIFEI</sequence>
<accession>A0ABU1R093</accession>
<feature type="domain" description="NAD(P)-binding" evidence="1">
    <location>
        <begin position="7"/>
        <end position="132"/>
    </location>
</feature>
<dbReference type="PANTHER" id="PTHR14097:SF7">
    <property type="entry name" value="OXIDOREDUCTASE HTATIP2"/>
    <property type="match status" value="1"/>
</dbReference>
<evidence type="ECO:0000313" key="3">
    <source>
        <dbReference type="Proteomes" id="UP001264980"/>
    </source>
</evidence>
<dbReference type="Pfam" id="PF13460">
    <property type="entry name" value="NAD_binding_10"/>
    <property type="match status" value="1"/>
</dbReference>
<dbReference type="PANTHER" id="PTHR14097">
    <property type="entry name" value="OXIDOREDUCTASE HTATIP2"/>
    <property type="match status" value="1"/>
</dbReference>
<dbReference type="InterPro" id="IPR036291">
    <property type="entry name" value="NAD(P)-bd_dom_sf"/>
</dbReference>